<feature type="domain" description="ArnT-like N-terminal" evidence="12">
    <location>
        <begin position="84"/>
        <end position="243"/>
    </location>
</feature>
<feature type="transmembrane region" description="Helical" evidence="10">
    <location>
        <begin position="532"/>
        <end position="553"/>
    </location>
</feature>
<feature type="transmembrane region" description="Helical" evidence="10">
    <location>
        <begin position="173"/>
        <end position="190"/>
    </location>
</feature>
<dbReference type="EC" id="2.4.1.-" evidence="10"/>
<evidence type="ECO:0000256" key="1">
    <source>
        <dbReference type="ARBA" id="ARBA00004127"/>
    </source>
</evidence>
<evidence type="ECO:0000259" key="12">
    <source>
        <dbReference type="Pfam" id="PF02366"/>
    </source>
</evidence>
<comment type="pathway">
    <text evidence="2 10">Protein modification; protein glycosylation.</text>
</comment>
<comment type="subcellular location">
    <subcellularLocation>
        <location evidence="10">Cell membrane</location>
    </subcellularLocation>
    <subcellularLocation>
        <location evidence="1">Endomembrane system</location>
        <topology evidence="1">Multi-pass membrane protein</topology>
    </subcellularLocation>
</comment>
<sequence length="576" mass="64199">MTSDTPTRAGADEDARPAADPQAASWTQRLRRFGYTPASRTDTRDRLVPPFPEPGTRVWEFLGIGPRLAGRIARSMGWVGPILVALVAGALRFWRLGQPRALVFDETYYAKDAWALLRLGYEGTWPDRKVADPQILAHPQVIPLSDAGSFVAHPPMGKWVIALGESLFGLDPFGWRFMTALLGTLSVLMLCRIGRRLFRSTLLGCLAGALMTVDGLHFVMSRTALLDLVVMFFALAAFGCLLVDRDRARARLAASLPVEEGGFARPDEHTGERVGMGLRPWRLAAGVFLGLAAASKWNGLYFLVFFTALTLLWDVGSRRVAGAYRPYQAMLRKDLGWSVLSMVPVAVLTYLATWSGWFLSDKGYGRHWADGRGGTWSWIPAPLRSLWHYEHAVYEFNIGLHTPHRYQSNPWSWLVDGRPVAFYYQAPTAGQDGCHAAAGCSQEILGLGTPLLWWAACAAVGYLLFRWALRRDWRAGAVLCAVAAGYLPWFNYQDRTIFSFYAVAFVPYLCLAVAMMVGAMLGPPGANERRRLTGAVSAGVLVLLIAWNFIYFFPLYTGQTIPYTDWHSRMWLDTWI</sequence>
<evidence type="ECO:0000256" key="7">
    <source>
        <dbReference type="ARBA" id="ARBA00022989"/>
    </source>
</evidence>
<name>A0ABP7J3J1_9ACTN</name>
<dbReference type="Pfam" id="PF02366">
    <property type="entry name" value="PMT"/>
    <property type="match status" value="1"/>
</dbReference>
<evidence type="ECO:0000256" key="2">
    <source>
        <dbReference type="ARBA" id="ARBA00004922"/>
    </source>
</evidence>
<dbReference type="EMBL" id="BAABDE010000030">
    <property type="protein sequence ID" value="GAA3833066.1"/>
    <property type="molecule type" value="Genomic_DNA"/>
</dbReference>
<evidence type="ECO:0000256" key="5">
    <source>
        <dbReference type="ARBA" id="ARBA00022679"/>
    </source>
</evidence>
<dbReference type="RefSeq" id="WP_275780545.1">
    <property type="nucleotide sequence ID" value="NZ_BAABDE010000030.1"/>
</dbReference>
<dbReference type="PANTHER" id="PTHR10050:SF46">
    <property type="entry name" value="PROTEIN O-MANNOSYL-TRANSFERASE 2"/>
    <property type="match status" value="1"/>
</dbReference>
<comment type="similarity">
    <text evidence="3 10">Belongs to the glycosyltransferase 39 family.</text>
</comment>
<organism evidence="14 15">
    <name type="scientific">Streptomyces coacervatus</name>
    <dbReference type="NCBI Taxonomy" id="647381"/>
    <lineage>
        <taxon>Bacteria</taxon>
        <taxon>Bacillati</taxon>
        <taxon>Actinomycetota</taxon>
        <taxon>Actinomycetes</taxon>
        <taxon>Kitasatosporales</taxon>
        <taxon>Streptomycetaceae</taxon>
        <taxon>Streptomyces</taxon>
    </lineage>
</organism>
<feature type="transmembrane region" description="Helical" evidence="10">
    <location>
        <begin position="498"/>
        <end position="520"/>
    </location>
</feature>
<evidence type="ECO:0000256" key="6">
    <source>
        <dbReference type="ARBA" id="ARBA00022692"/>
    </source>
</evidence>
<keyword evidence="7 10" id="KW-1133">Transmembrane helix</keyword>
<proteinExistence type="inferred from homology"/>
<accession>A0ABP7J3J1</accession>
<evidence type="ECO:0000256" key="9">
    <source>
        <dbReference type="ARBA" id="ARBA00093617"/>
    </source>
</evidence>
<feature type="transmembrane region" description="Helical" evidence="10">
    <location>
        <begin position="476"/>
        <end position="492"/>
    </location>
</feature>
<evidence type="ECO:0000256" key="11">
    <source>
        <dbReference type="SAM" id="MobiDB-lite"/>
    </source>
</evidence>
<keyword evidence="5 10" id="KW-0808">Transferase</keyword>
<dbReference type="InterPro" id="IPR003342">
    <property type="entry name" value="ArnT-like_N"/>
</dbReference>
<evidence type="ECO:0000256" key="3">
    <source>
        <dbReference type="ARBA" id="ARBA00007222"/>
    </source>
</evidence>
<evidence type="ECO:0000313" key="14">
    <source>
        <dbReference type="EMBL" id="GAA3833066.1"/>
    </source>
</evidence>
<dbReference type="InterPro" id="IPR032421">
    <property type="entry name" value="PMT_4TMC"/>
</dbReference>
<keyword evidence="6 10" id="KW-0812">Transmembrane</keyword>
<feature type="domain" description="Protein O-mannosyl-transferase C-terminal four TM" evidence="13">
    <location>
        <begin position="383"/>
        <end position="575"/>
    </location>
</feature>
<gene>
    <name evidence="14" type="ORF">GCM10022403_077600</name>
</gene>
<dbReference type="Pfam" id="PF16192">
    <property type="entry name" value="PMT_4TMC"/>
    <property type="match status" value="1"/>
</dbReference>
<dbReference type="PANTHER" id="PTHR10050">
    <property type="entry name" value="DOLICHYL-PHOSPHATE-MANNOSE--PROTEIN MANNOSYLTRANSFERASE"/>
    <property type="match status" value="1"/>
</dbReference>
<keyword evidence="4 10" id="KW-0328">Glycosyltransferase</keyword>
<keyword evidence="15" id="KW-1185">Reference proteome</keyword>
<evidence type="ECO:0000313" key="15">
    <source>
        <dbReference type="Proteomes" id="UP001501009"/>
    </source>
</evidence>
<comment type="caution">
    <text evidence="14">The sequence shown here is derived from an EMBL/GenBank/DDBJ whole genome shotgun (WGS) entry which is preliminary data.</text>
</comment>
<protein>
    <recommendedName>
        <fullName evidence="9 10">Polyprenol-phosphate-mannose--protein mannosyltransferase</fullName>
        <ecNumber evidence="10">2.4.1.-</ecNumber>
    </recommendedName>
</protein>
<keyword evidence="10" id="KW-1003">Cell membrane</keyword>
<feature type="region of interest" description="Disordered" evidence="11">
    <location>
        <begin position="1"/>
        <end position="24"/>
    </location>
</feature>
<dbReference type="Proteomes" id="UP001501009">
    <property type="component" value="Unassembled WGS sequence"/>
</dbReference>
<feature type="transmembrane region" description="Helical" evidence="10">
    <location>
        <begin position="76"/>
        <end position="94"/>
    </location>
</feature>
<dbReference type="InterPro" id="IPR027005">
    <property type="entry name" value="PMT-like"/>
</dbReference>
<feature type="transmembrane region" description="Helical" evidence="10">
    <location>
        <begin position="451"/>
        <end position="469"/>
    </location>
</feature>
<keyword evidence="8 10" id="KW-0472">Membrane</keyword>
<evidence type="ECO:0000259" key="13">
    <source>
        <dbReference type="Pfam" id="PF16192"/>
    </source>
</evidence>
<feature type="transmembrane region" description="Helical" evidence="10">
    <location>
        <begin position="337"/>
        <end position="359"/>
    </location>
</feature>
<evidence type="ECO:0000256" key="4">
    <source>
        <dbReference type="ARBA" id="ARBA00022676"/>
    </source>
</evidence>
<feature type="transmembrane region" description="Helical" evidence="10">
    <location>
        <begin position="278"/>
        <end position="294"/>
    </location>
</feature>
<evidence type="ECO:0000256" key="8">
    <source>
        <dbReference type="ARBA" id="ARBA00023136"/>
    </source>
</evidence>
<evidence type="ECO:0000256" key="10">
    <source>
        <dbReference type="RuleBase" id="RU367007"/>
    </source>
</evidence>
<feature type="transmembrane region" description="Helical" evidence="10">
    <location>
        <begin position="197"/>
        <end position="218"/>
    </location>
</feature>
<comment type="function">
    <text evidence="10">Protein O-mannosyltransferase that catalyzes the transfer of a single mannose residue from a polyprenol phospho-mannosyl lipidic donor to the hydroxyl group of selected serine and threonine residues in acceptor proteins.</text>
</comment>
<feature type="transmembrane region" description="Helical" evidence="10">
    <location>
        <begin position="224"/>
        <end position="243"/>
    </location>
</feature>
<reference evidence="15" key="1">
    <citation type="journal article" date="2019" name="Int. J. Syst. Evol. Microbiol.">
        <title>The Global Catalogue of Microorganisms (GCM) 10K type strain sequencing project: providing services to taxonomists for standard genome sequencing and annotation.</title>
        <authorList>
            <consortium name="The Broad Institute Genomics Platform"/>
            <consortium name="The Broad Institute Genome Sequencing Center for Infectious Disease"/>
            <person name="Wu L."/>
            <person name="Ma J."/>
        </authorList>
    </citation>
    <scope>NUCLEOTIDE SEQUENCE [LARGE SCALE GENOMIC DNA]</scope>
    <source>
        <strain evidence="15">JCM 17138</strain>
    </source>
</reference>